<name>A0A554A4L9_9BACI</name>
<dbReference type="PANTHER" id="PTHR32309">
    <property type="entry name" value="TYROSINE-PROTEIN KINASE"/>
    <property type="match status" value="1"/>
</dbReference>
<feature type="domain" description="AAA" evidence="10">
    <location>
        <begin position="66"/>
        <end position="197"/>
    </location>
</feature>
<comment type="similarity">
    <text evidence="1">Belongs to the CpsD/CapB family.</text>
</comment>
<keyword evidence="5 11" id="KW-0418">Kinase</keyword>
<dbReference type="AlphaFoldDB" id="A0A554A4L9"/>
<evidence type="ECO:0000256" key="3">
    <source>
        <dbReference type="ARBA" id="ARBA00022679"/>
    </source>
</evidence>
<dbReference type="InterPro" id="IPR027417">
    <property type="entry name" value="P-loop_NTPase"/>
</dbReference>
<dbReference type="InterPro" id="IPR005702">
    <property type="entry name" value="Wzc-like_C"/>
</dbReference>
<organism evidence="11 12">
    <name type="scientific">Alkalicoccobacillus porphyridii</name>
    <dbReference type="NCBI Taxonomy" id="2597270"/>
    <lineage>
        <taxon>Bacteria</taxon>
        <taxon>Bacillati</taxon>
        <taxon>Bacillota</taxon>
        <taxon>Bacilli</taxon>
        <taxon>Bacillales</taxon>
        <taxon>Bacillaceae</taxon>
        <taxon>Alkalicoccobacillus</taxon>
    </lineage>
</organism>
<reference evidence="11 12" key="1">
    <citation type="submission" date="2019-07" db="EMBL/GenBank/DDBJ databases">
        <authorList>
            <person name="Park Y.J."/>
            <person name="Jeong S.E."/>
            <person name="Jung H.S."/>
        </authorList>
    </citation>
    <scope>NUCLEOTIDE SEQUENCE [LARGE SCALE GENOMIC DNA]</scope>
    <source>
        <strain evidence="12">P16(2019)</strain>
    </source>
</reference>
<dbReference type="GO" id="GO:0042802">
    <property type="term" value="F:identical protein binding"/>
    <property type="evidence" value="ECO:0007669"/>
    <property type="project" value="UniProtKB-ARBA"/>
</dbReference>
<dbReference type="GO" id="GO:0005886">
    <property type="term" value="C:plasma membrane"/>
    <property type="evidence" value="ECO:0007669"/>
    <property type="project" value="TreeGrafter"/>
</dbReference>
<dbReference type="Proteomes" id="UP000318521">
    <property type="component" value="Unassembled WGS sequence"/>
</dbReference>
<comment type="caution">
    <text evidence="11">The sequence shown here is derived from an EMBL/GenBank/DDBJ whole genome shotgun (WGS) entry which is preliminary data.</text>
</comment>
<dbReference type="OrthoDB" id="9794577at2"/>
<evidence type="ECO:0000256" key="1">
    <source>
        <dbReference type="ARBA" id="ARBA00007316"/>
    </source>
</evidence>
<feature type="region of interest" description="Disordered" evidence="9">
    <location>
        <begin position="1"/>
        <end position="20"/>
    </location>
</feature>
<evidence type="ECO:0000313" key="11">
    <source>
        <dbReference type="EMBL" id="TSB48633.1"/>
    </source>
</evidence>
<evidence type="ECO:0000256" key="8">
    <source>
        <dbReference type="ARBA" id="ARBA00051245"/>
    </source>
</evidence>
<evidence type="ECO:0000259" key="10">
    <source>
        <dbReference type="Pfam" id="PF13614"/>
    </source>
</evidence>
<evidence type="ECO:0000256" key="7">
    <source>
        <dbReference type="ARBA" id="ARBA00023137"/>
    </source>
</evidence>
<proteinExistence type="inferred from homology"/>
<dbReference type="InterPro" id="IPR025669">
    <property type="entry name" value="AAA_dom"/>
</dbReference>
<dbReference type="GO" id="GO:0005524">
    <property type="term" value="F:ATP binding"/>
    <property type="evidence" value="ECO:0007669"/>
    <property type="project" value="UniProtKB-KW"/>
</dbReference>
<keyword evidence="12" id="KW-1185">Reference proteome</keyword>
<evidence type="ECO:0000256" key="9">
    <source>
        <dbReference type="SAM" id="MobiDB-lite"/>
    </source>
</evidence>
<keyword evidence="3" id="KW-0808">Transferase</keyword>
<protein>
    <recommendedName>
        <fullName evidence="2">non-specific protein-tyrosine kinase</fullName>
        <ecNumber evidence="2">2.7.10.2</ecNumber>
    </recommendedName>
</protein>
<keyword evidence="6" id="KW-0067">ATP-binding</keyword>
<keyword evidence="7" id="KW-0829">Tyrosine-protein kinase</keyword>
<dbReference type="EC" id="2.7.10.2" evidence="2"/>
<evidence type="ECO:0000256" key="4">
    <source>
        <dbReference type="ARBA" id="ARBA00022741"/>
    </source>
</evidence>
<dbReference type="CDD" id="cd05387">
    <property type="entry name" value="BY-kinase"/>
    <property type="match status" value="1"/>
</dbReference>
<sequence>MMMQTRSRKKPKSGRMNKTQRQLVADLHKHSPISEQYRTIRTNIEYSSVDKDLRSFVVTSAGPSEGKSTTVANLAIVMAQNGQKVLVVDADMRRPTVHYTFAIPNTRGLTNVLSKQTSLEEASQQTTIENLFILTCGPIPPNPAELINSQMMEIVLREALEQFDVVFFDAPPVMAVTDAQLLANKADGTIIVTSSGKTDREELIKTKELLTKTNANLLGVILNNKPVDEKNYYYYS</sequence>
<dbReference type="PANTHER" id="PTHR32309:SF13">
    <property type="entry name" value="FERRIC ENTEROBACTIN TRANSPORT PROTEIN FEPE"/>
    <property type="match status" value="1"/>
</dbReference>
<dbReference type="InterPro" id="IPR050445">
    <property type="entry name" value="Bact_polysacc_biosynth/exp"/>
</dbReference>
<evidence type="ECO:0000256" key="5">
    <source>
        <dbReference type="ARBA" id="ARBA00022777"/>
    </source>
</evidence>
<dbReference type="GO" id="GO:0004715">
    <property type="term" value="F:non-membrane spanning protein tyrosine kinase activity"/>
    <property type="evidence" value="ECO:0007669"/>
    <property type="project" value="UniProtKB-EC"/>
</dbReference>
<dbReference type="FunFam" id="3.40.50.300:FF:000527">
    <property type="entry name" value="Tyrosine-protein kinase etk"/>
    <property type="match status" value="1"/>
</dbReference>
<evidence type="ECO:0000256" key="6">
    <source>
        <dbReference type="ARBA" id="ARBA00022840"/>
    </source>
</evidence>
<dbReference type="Pfam" id="PF13614">
    <property type="entry name" value="AAA_31"/>
    <property type="match status" value="1"/>
</dbReference>
<accession>A0A554A4L9</accession>
<comment type="catalytic activity">
    <reaction evidence="8">
        <text>L-tyrosyl-[protein] + ATP = O-phospho-L-tyrosyl-[protein] + ADP + H(+)</text>
        <dbReference type="Rhea" id="RHEA:10596"/>
        <dbReference type="Rhea" id="RHEA-COMP:10136"/>
        <dbReference type="Rhea" id="RHEA-COMP:20101"/>
        <dbReference type="ChEBI" id="CHEBI:15378"/>
        <dbReference type="ChEBI" id="CHEBI:30616"/>
        <dbReference type="ChEBI" id="CHEBI:46858"/>
        <dbReference type="ChEBI" id="CHEBI:61978"/>
        <dbReference type="ChEBI" id="CHEBI:456216"/>
        <dbReference type="EC" id="2.7.10.2"/>
    </reaction>
</comment>
<keyword evidence="4" id="KW-0547">Nucleotide-binding</keyword>
<dbReference type="Gene3D" id="3.40.50.300">
    <property type="entry name" value="P-loop containing nucleotide triphosphate hydrolases"/>
    <property type="match status" value="1"/>
</dbReference>
<dbReference type="EMBL" id="VLXZ01000001">
    <property type="protein sequence ID" value="TSB48633.1"/>
    <property type="molecule type" value="Genomic_DNA"/>
</dbReference>
<dbReference type="SUPFAM" id="SSF52540">
    <property type="entry name" value="P-loop containing nucleoside triphosphate hydrolases"/>
    <property type="match status" value="1"/>
</dbReference>
<gene>
    <name evidence="11" type="ORF">FN960_03205</name>
</gene>
<feature type="compositionally biased region" description="Basic residues" evidence="9">
    <location>
        <begin position="1"/>
        <end position="15"/>
    </location>
</feature>
<dbReference type="NCBIfam" id="TIGR01007">
    <property type="entry name" value="eps_fam"/>
    <property type="match status" value="1"/>
</dbReference>
<evidence type="ECO:0000256" key="2">
    <source>
        <dbReference type="ARBA" id="ARBA00011903"/>
    </source>
</evidence>
<evidence type="ECO:0000313" key="12">
    <source>
        <dbReference type="Proteomes" id="UP000318521"/>
    </source>
</evidence>